<reference evidence="2" key="1">
    <citation type="journal article" date="2019" name="Int. J. Syst. Evol. Microbiol.">
        <title>The Global Catalogue of Microorganisms (GCM) 10K type strain sequencing project: providing services to taxonomists for standard genome sequencing and annotation.</title>
        <authorList>
            <consortium name="The Broad Institute Genomics Platform"/>
            <consortium name="The Broad Institute Genome Sequencing Center for Infectious Disease"/>
            <person name="Wu L."/>
            <person name="Ma J."/>
        </authorList>
    </citation>
    <scope>NUCLEOTIDE SEQUENCE [LARGE SCALE GENOMIC DNA]</scope>
    <source>
        <strain evidence="2">CCUG 54522</strain>
    </source>
</reference>
<dbReference type="Proteomes" id="UP001596135">
    <property type="component" value="Unassembled WGS sequence"/>
</dbReference>
<dbReference type="RefSeq" id="WP_379159553.1">
    <property type="nucleotide sequence ID" value="NZ_JBHSRJ010000009.1"/>
</dbReference>
<dbReference type="EMBL" id="JBHSRJ010000009">
    <property type="protein sequence ID" value="MFC6045763.1"/>
    <property type="molecule type" value="Genomic_DNA"/>
</dbReference>
<protein>
    <submittedName>
        <fullName evidence="1">Uncharacterized protein</fullName>
    </submittedName>
</protein>
<accession>A0ABW1LPV2</accession>
<keyword evidence="2" id="KW-1185">Reference proteome</keyword>
<organism evidence="1 2">
    <name type="scientific">Nocardioides hankookensis</name>
    <dbReference type="NCBI Taxonomy" id="443157"/>
    <lineage>
        <taxon>Bacteria</taxon>
        <taxon>Bacillati</taxon>
        <taxon>Actinomycetota</taxon>
        <taxon>Actinomycetes</taxon>
        <taxon>Propionibacteriales</taxon>
        <taxon>Nocardioidaceae</taxon>
        <taxon>Nocardioides</taxon>
    </lineage>
</organism>
<gene>
    <name evidence="1" type="ORF">ACFPYL_21955</name>
</gene>
<name>A0ABW1LPV2_9ACTN</name>
<proteinExistence type="predicted"/>
<evidence type="ECO:0000313" key="1">
    <source>
        <dbReference type="EMBL" id="MFC6045763.1"/>
    </source>
</evidence>
<evidence type="ECO:0000313" key="2">
    <source>
        <dbReference type="Proteomes" id="UP001596135"/>
    </source>
</evidence>
<sequence>MAIDVEGGTAVPRQCEFGLCTRGVELELIFREAPDLLAVRVCGLHVSPVLGWGIADPIIPRIRYLDDRTRDAAA</sequence>
<comment type="caution">
    <text evidence="1">The sequence shown here is derived from an EMBL/GenBank/DDBJ whole genome shotgun (WGS) entry which is preliminary data.</text>
</comment>